<dbReference type="Ensembl" id="ENSSPUT00000022745.1">
    <property type="protein sequence ID" value="ENSSPUP00000021332.1"/>
    <property type="gene ID" value="ENSSPUG00000016397.1"/>
</dbReference>
<dbReference type="Pfam" id="PF00179">
    <property type="entry name" value="UQ_con"/>
    <property type="match status" value="1"/>
</dbReference>
<dbReference type="PANTHER" id="PTHR24067">
    <property type="entry name" value="UBIQUITIN-CONJUGATING ENZYME E2"/>
    <property type="match status" value="1"/>
</dbReference>
<sequence>MDKPTRLAIQNDVLVECSTVMKSLSVLGAGLQLSLKYTEKYNTVPPAVTFNTIPFHPNVDQQSGKPCLDFLDNPKDWDPKLTMSDILLAIQVMLSNPVLENAVNLEAAAMLQNDIDLYRRVVIQCVRASKHLEGISFEDYRKTWSAIATSKAAEHFKTPCKWRCLI</sequence>
<dbReference type="GeneTree" id="ENSGT00940000162256"/>
<dbReference type="InterPro" id="IPR023313">
    <property type="entry name" value="UBQ-conjugating_AS"/>
</dbReference>
<evidence type="ECO:0000256" key="4">
    <source>
        <dbReference type="RuleBase" id="RU362109"/>
    </source>
</evidence>
<evidence type="ECO:0000259" key="5">
    <source>
        <dbReference type="PROSITE" id="PS50127"/>
    </source>
</evidence>
<gene>
    <name evidence="6" type="primary">UBE2U</name>
</gene>
<proteinExistence type="inferred from homology"/>
<dbReference type="GO" id="GO:0016740">
    <property type="term" value="F:transferase activity"/>
    <property type="evidence" value="ECO:0007669"/>
    <property type="project" value="UniProtKB-KW"/>
</dbReference>
<dbReference type="PROSITE" id="PS00183">
    <property type="entry name" value="UBC_1"/>
    <property type="match status" value="1"/>
</dbReference>
<keyword evidence="1" id="KW-0808">Transferase</keyword>
<dbReference type="SUPFAM" id="SSF54495">
    <property type="entry name" value="UBC-like"/>
    <property type="match status" value="1"/>
</dbReference>
<dbReference type="AlphaFoldDB" id="A0A8D0HKM5"/>
<evidence type="ECO:0000256" key="3">
    <source>
        <dbReference type="PROSITE-ProRule" id="PRU10133"/>
    </source>
</evidence>
<dbReference type="PROSITE" id="PS50127">
    <property type="entry name" value="UBC_2"/>
    <property type="match status" value="1"/>
</dbReference>
<dbReference type="OMA" id="EWMATIQ"/>
<keyword evidence="2 4" id="KW-0833">Ubl conjugation pathway</keyword>
<dbReference type="GO" id="GO:0005524">
    <property type="term" value="F:ATP binding"/>
    <property type="evidence" value="ECO:0007669"/>
    <property type="project" value="UniProtKB-UniRule"/>
</dbReference>
<dbReference type="InterPro" id="IPR000608">
    <property type="entry name" value="UBC"/>
</dbReference>
<evidence type="ECO:0000256" key="1">
    <source>
        <dbReference type="ARBA" id="ARBA00022679"/>
    </source>
</evidence>
<organism evidence="6 7">
    <name type="scientific">Sphenodon punctatus</name>
    <name type="common">Tuatara</name>
    <name type="synonym">Hatteria punctata</name>
    <dbReference type="NCBI Taxonomy" id="8508"/>
    <lineage>
        <taxon>Eukaryota</taxon>
        <taxon>Metazoa</taxon>
        <taxon>Chordata</taxon>
        <taxon>Craniata</taxon>
        <taxon>Vertebrata</taxon>
        <taxon>Euteleostomi</taxon>
        <taxon>Lepidosauria</taxon>
        <taxon>Sphenodontia</taxon>
        <taxon>Sphenodontidae</taxon>
        <taxon>Sphenodon</taxon>
    </lineage>
</organism>
<reference evidence="6" key="1">
    <citation type="submission" date="2025-08" db="UniProtKB">
        <authorList>
            <consortium name="Ensembl"/>
        </authorList>
    </citation>
    <scope>IDENTIFICATION</scope>
</reference>
<evidence type="ECO:0000256" key="2">
    <source>
        <dbReference type="ARBA" id="ARBA00022786"/>
    </source>
</evidence>
<protein>
    <submittedName>
        <fullName evidence="6">Ubiquitin conjugating enzyme E2 U</fullName>
    </submittedName>
</protein>
<evidence type="ECO:0000313" key="6">
    <source>
        <dbReference type="Ensembl" id="ENSSPUP00000021332.1"/>
    </source>
</evidence>
<dbReference type="InterPro" id="IPR050113">
    <property type="entry name" value="Ub_conjugating_enzyme"/>
</dbReference>
<dbReference type="SMART" id="SM00212">
    <property type="entry name" value="UBCc"/>
    <property type="match status" value="1"/>
</dbReference>
<keyword evidence="7" id="KW-1185">Reference proteome</keyword>
<keyword evidence="4" id="KW-0547">Nucleotide-binding</keyword>
<name>A0A8D0HKM5_SPHPU</name>
<dbReference type="InterPro" id="IPR016135">
    <property type="entry name" value="UBQ-conjugating_enzyme/RWD"/>
</dbReference>
<accession>A0A8D0HKM5</accession>
<reference evidence="6" key="2">
    <citation type="submission" date="2025-09" db="UniProtKB">
        <authorList>
            <consortium name="Ensembl"/>
        </authorList>
    </citation>
    <scope>IDENTIFICATION</scope>
</reference>
<evidence type="ECO:0000313" key="7">
    <source>
        <dbReference type="Proteomes" id="UP000694392"/>
    </source>
</evidence>
<comment type="similarity">
    <text evidence="4">Belongs to the ubiquitin-conjugating enzyme family.</text>
</comment>
<keyword evidence="4" id="KW-0067">ATP-binding</keyword>
<feature type="active site" description="Glycyl thioester intermediate" evidence="3">
    <location>
        <position position="67"/>
    </location>
</feature>
<feature type="domain" description="UBC core" evidence="5">
    <location>
        <begin position="1"/>
        <end position="131"/>
    </location>
</feature>
<dbReference type="Proteomes" id="UP000694392">
    <property type="component" value="Unplaced"/>
</dbReference>
<dbReference type="Gene3D" id="3.10.110.10">
    <property type="entry name" value="Ubiquitin Conjugating Enzyme"/>
    <property type="match status" value="1"/>
</dbReference>